<proteinExistence type="predicted"/>
<dbReference type="Proteomes" id="UP000238982">
    <property type="component" value="Unassembled WGS sequence"/>
</dbReference>
<dbReference type="AlphaFoldDB" id="A0A2S9MZ45"/>
<accession>A0A2S9MZ45</accession>
<protein>
    <submittedName>
        <fullName evidence="1">Uncharacterized protein</fullName>
    </submittedName>
</protein>
<gene>
    <name evidence="1" type="ORF">C6Q15_04970</name>
</gene>
<evidence type="ECO:0000313" key="1">
    <source>
        <dbReference type="EMBL" id="PRF65061.1"/>
    </source>
</evidence>
<evidence type="ECO:0000313" key="2">
    <source>
        <dbReference type="Proteomes" id="UP000238982"/>
    </source>
</evidence>
<name>A0A2S9MZ45_9BURK</name>
<comment type="caution">
    <text evidence="1">The sequence shown here is derived from an EMBL/GenBank/DDBJ whole genome shotgun (WGS) entry which is preliminary data.</text>
</comment>
<dbReference type="EMBL" id="PVGH01000025">
    <property type="protein sequence ID" value="PRF65061.1"/>
    <property type="molecule type" value="Genomic_DNA"/>
</dbReference>
<sequence>MSYDSQAQARRKLLKRAVIAYSGAVGIVAVAVVISLTNGAGWRAALAGMPLYVTVFGGVTYQLIKEWRALKREHLRDRE</sequence>
<organism evidence="1 2">
    <name type="scientific">Burkholderia multivorans</name>
    <dbReference type="NCBI Taxonomy" id="87883"/>
    <lineage>
        <taxon>Bacteria</taxon>
        <taxon>Pseudomonadati</taxon>
        <taxon>Pseudomonadota</taxon>
        <taxon>Betaproteobacteria</taxon>
        <taxon>Burkholderiales</taxon>
        <taxon>Burkholderiaceae</taxon>
        <taxon>Burkholderia</taxon>
        <taxon>Burkholderia cepacia complex</taxon>
    </lineage>
</organism>
<reference evidence="1 2" key="1">
    <citation type="submission" date="2018-03" db="EMBL/GenBank/DDBJ databases">
        <authorList>
            <person name="Keele B.F."/>
        </authorList>
    </citation>
    <scope>NUCLEOTIDE SEQUENCE [LARGE SCALE GENOMIC DNA]</scope>
    <source>
        <strain evidence="1 2">AU19729</strain>
    </source>
</reference>
<dbReference type="RefSeq" id="WP_105764746.1">
    <property type="nucleotide sequence ID" value="NZ_JAGSVV010000001.1"/>
</dbReference>